<feature type="compositionally biased region" description="Low complexity" evidence="1">
    <location>
        <begin position="142"/>
        <end position="155"/>
    </location>
</feature>
<evidence type="ECO:0000313" key="3">
    <source>
        <dbReference type="Proteomes" id="UP001066276"/>
    </source>
</evidence>
<dbReference type="Proteomes" id="UP001066276">
    <property type="component" value="Chromosome 2_1"/>
</dbReference>
<organism evidence="2 3">
    <name type="scientific">Pleurodeles waltl</name>
    <name type="common">Iberian ribbed newt</name>
    <dbReference type="NCBI Taxonomy" id="8319"/>
    <lineage>
        <taxon>Eukaryota</taxon>
        <taxon>Metazoa</taxon>
        <taxon>Chordata</taxon>
        <taxon>Craniata</taxon>
        <taxon>Vertebrata</taxon>
        <taxon>Euteleostomi</taxon>
        <taxon>Amphibia</taxon>
        <taxon>Batrachia</taxon>
        <taxon>Caudata</taxon>
        <taxon>Salamandroidea</taxon>
        <taxon>Salamandridae</taxon>
        <taxon>Pleurodelinae</taxon>
        <taxon>Pleurodeles</taxon>
    </lineage>
</organism>
<comment type="caution">
    <text evidence="2">The sequence shown here is derived from an EMBL/GenBank/DDBJ whole genome shotgun (WGS) entry which is preliminary data.</text>
</comment>
<evidence type="ECO:0000256" key="1">
    <source>
        <dbReference type="SAM" id="MobiDB-lite"/>
    </source>
</evidence>
<protein>
    <submittedName>
        <fullName evidence="2">Uncharacterized protein</fullName>
    </submittedName>
</protein>
<dbReference type="AlphaFoldDB" id="A0AAV7VJR9"/>
<reference evidence="2" key="1">
    <citation type="journal article" date="2022" name="bioRxiv">
        <title>Sequencing and chromosome-scale assembly of the giantPleurodeles waltlgenome.</title>
        <authorList>
            <person name="Brown T."/>
            <person name="Elewa A."/>
            <person name="Iarovenko S."/>
            <person name="Subramanian E."/>
            <person name="Araus A.J."/>
            <person name="Petzold A."/>
            <person name="Susuki M."/>
            <person name="Suzuki K.-i.T."/>
            <person name="Hayashi T."/>
            <person name="Toyoda A."/>
            <person name="Oliveira C."/>
            <person name="Osipova E."/>
            <person name="Leigh N.D."/>
            <person name="Simon A."/>
            <person name="Yun M.H."/>
        </authorList>
    </citation>
    <scope>NUCLEOTIDE SEQUENCE</scope>
    <source>
        <strain evidence="2">20211129_DDA</strain>
        <tissue evidence="2">Liver</tissue>
    </source>
</reference>
<keyword evidence="3" id="KW-1185">Reference proteome</keyword>
<sequence length="279" mass="29608">MVQGGRRVQPDRMMPSPVQAQCDLRRGFQFAWCGTCYGSASPLTGSDYYDNQHDELIQGAPTGSLGPGHGVTAEQARTPYLILGPTAHPCTPAGTEAFVPHCWIHLRVASECDGTQVFNVVGYQLQAVSHTGLRQACTATPSSSSAGSKSGHAAGRALGDRALSSTDWAHELHVRLGASNMRLRKGWLPGGRPRSSPPALPTAGVFLRTFSQGLAAPIAGPLASVLGSHPCLRPGLQRAAAAVGRETYFPNEETPFPTFPPILEMFSPLSHPDVCHLPQ</sequence>
<name>A0AAV7VJR9_PLEWA</name>
<accession>A0AAV7VJR9</accession>
<feature type="region of interest" description="Disordered" evidence="1">
    <location>
        <begin position="137"/>
        <end position="157"/>
    </location>
</feature>
<dbReference type="EMBL" id="JANPWB010000003">
    <property type="protein sequence ID" value="KAJ1200417.1"/>
    <property type="molecule type" value="Genomic_DNA"/>
</dbReference>
<evidence type="ECO:0000313" key="2">
    <source>
        <dbReference type="EMBL" id="KAJ1200417.1"/>
    </source>
</evidence>
<proteinExistence type="predicted"/>
<gene>
    <name evidence="2" type="ORF">NDU88_004241</name>
</gene>